<evidence type="ECO:0000256" key="1">
    <source>
        <dbReference type="SAM" id="MobiDB-lite"/>
    </source>
</evidence>
<dbReference type="AlphaFoldDB" id="A0A8J6EJP4"/>
<sequence>MILIMTHITMDLLLNNPEKPPISPPSHGRVGHSMRDSHSRVRPRARPVTPTYLSGGFCSVLRLCRPALPRACAVAVDAL</sequence>
<feature type="region of interest" description="Disordered" evidence="1">
    <location>
        <begin position="15"/>
        <end position="47"/>
    </location>
</feature>
<gene>
    <name evidence="2" type="ORF">GDO78_018050</name>
</gene>
<dbReference type="Proteomes" id="UP000770717">
    <property type="component" value="Unassembled WGS sequence"/>
</dbReference>
<name>A0A8J6EJP4_ELECQ</name>
<evidence type="ECO:0000313" key="2">
    <source>
        <dbReference type="EMBL" id="KAG9470353.1"/>
    </source>
</evidence>
<evidence type="ECO:0000313" key="3">
    <source>
        <dbReference type="Proteomes" id="UP000770717"/>
    </source>
</evidence>
<organism evidence="2 3">
    <name type="scientific">Eleutherodactylus coqui</name>
    <name type="common">Puerto Rican coqui</name>
    <dbReference type="NCBI Taxonomy" id="57060"/>
    <lineage>
        <taxon>Eukaryota</taxon>
        <taxon>Metazoa</taxon>
        <taxon>Chordata</taxon>
        <taxon>Craniata</taxon>
        <taxon>Vertebrata</taxon>
        <taxon>Euteleostomi</taxon>
        <taxon>Amphibia</taxon>
        <taxon>Batrachia</taxon>
        <taxon>Anura</taxon>
        <taxon>Neobatrachia</taxon>
        <taxon>Hyloidea</taxon>
        <taxon>Eleutherodactylidae</taxon>
        <taxon>Eleutherodactylinae</taxon>
        <taxon>Eleutherodactylus</taxon>
        <taxon>Eleutherodactylus</taxon>
    </lineage>
</organism>
<reference evidence="2" key="1">
    <citation type="thesis" date="2020" institute="ProQuest LLC" country="789 East Eisenhower Parkway, Ann Arbor, MI, USA">
        <title>Comparative Genomics and Chromosome Evolution.</title>
        <authorList>
            <person name="Mudd A.B."/>
        </authorList>
    </citation>
    <scope>NUCLEOTIDE SEQUENCE</scope>
    <source>
        <strain evidence="2">HN-11 Male</strain>
        <tissue evidence="2">Kidney and liver</tissue>
    </source>
</reference>
<keyword evidence="3" id="KW-1185">Reference proteome</keyword>
<protein>
    <submittedName>
        <fullName evidence="2">Uncharacterized protein</fullName>
    </submittedName>
</protein>
<comment type="caution">
    <text evidence="2">The sequence shown here is derived from an EMBL/GenBank/DDBJ whole genome shotgun (WGS) entry which is preliminary data.</text>
</comment>
<accession>A0A8J6EJP4</accession>
<proteinExistence type="predicted"/>
<dbReference type="EMBL" id="WNTK01000300">
    <property type="protein sequence ID" value="KAG9470353.1"/>
    <property type="molecule type" value="Genomic_DNA"/>
</dbReference>